<proteinExistence type="predicted"/>
<feature type="compositionally biased region" description="Polar residues" evidence="1">
    <location>
        <begin position="292"/>
        <end position="305"/>
    </location>
</feature>
<dbReference type="GO" id="GO:0004540">
    <property type="term" value="F:RNA nuclease activity"/>
    <property type="evidence" value="ECO:0007669"/>
    <property type="project" value="InterPro"/>
</dbReference>
<organism evidence="3 4">
    <name type="scientific">Corynebacterium occultum</name>
    <dbReference type="NCBI Taxonomy" id="2675219"/>
    <lineage>
        <taxon>Bacteria</taxon>
        <taxon>Bacillati</taxon>
        <taxon>Actinomycetota</taxon>
        <taxon>Actinomycetes</taxon>
        <taxon>Mycobacteriales</taxon>
        <taxon>Corynebacteriaceae</taxon>
        <taxon>Corynebacterium</taxon>
    </lineage>
</organism>
<evidence type="ECO:0000313" key="3">
    <source>
        <dbReference type="EMBL" id="QGU08603.1"/>
    </source>
</evidence>
<feature type="domain" description="NYN" evidence="2">
    <location>
        <begin position="4"/>
        <end position="166"/>
    </location>
</feature>
<protein>
    <submittedName>
        <fullName evidence="3">NYN domain protein</fullName>
    </submittedName>
</protein>
<dbReference type="AlphaFoldDB" id="A0A6B8VWT9"/>
<sequence length="445" mass="48475">MLERTQVFVDTSYLLASFYNSWETGARAQLEIDLPEVVAVLGSMITNQLHQPVHRQFWYDGIPDSGPHRYQRALRTCDGVLLRAGQLIEWGERRTQKAVDTRLVVDMVLAAVRQQCSDIVLVSGDADMIPGVQEATNAGIRVHLYGFGWDSMSSALRHACDTTTILDPREDFAECMQLQVLEGPVPPAVPTKPIGDAEPLDDTSPTTVPSSALRPGPPATPAEKSTPVESPAEISTETHVDTSEPEAEAQPQPEPEPEPAATLPDPSPCVAADAGSTDTPVEQLPGAEPATPTAQSEAEPQQQLAEPTPTLPEGDVDKQEDSPVEEETRKAAKPGPPKPSMMAPRRKLRSRYVPLPNEVWVSAGSQTPFDVGQQYSSWWYDNAATAEQRDQAHLLSGGGLPPEIDRPLLQFACETLHEYTLSESQRVNLRDGFHAGIRGVLLNRP</sequence>
<dbReference type="KEGG" id="cok:COCCU_13565"/>
<dbReference type="PANTHER" id="PTHR35458">
    <property type="entry name" value="SLR0755 PROTEIN"/>
    <property type="match status" value="1"/>
</dbReference>
<gene>
    <name evidence="3" type="ORF">COCCU_13565</name>
</gene>
<dbReference type="Gene3D" id="3.40.50.1010">
    <property type="entry name" value="5'-nuclease"/>
    <property type="match status" value="1"/>
</dbReference>
<feature type="compositionally biased region" description="Basic and acidic residues" evidence="1">
    <location>
        <begin position="315"/>
        <end position="330"/>
    </location>
</feature>
<dbReference type="EMBL" id="CP046455">
    <property type="protein sequence ID" value="QGU08603.1"/>
    <property type="molecule type" value="Genomic_DNA"/>
</dbReference>
<evidence type="ECO:0000259" key="2">
    <source>
        <dbReference type="Pfam" id="PF01936"/>
    </source>
</evidence>
<accession>A0A6B8VWT9</accession>
<feature type="region of interest" description="Disordered" evidence="1">
    <location>
        <begin position="184"/>
        <end position="345"/>
    </location>
</feature>
<name>A0A6B8VWT9_9CORY</name>
<keyword evidence="4" id="KW-1185">Reference proteome</keyword>
<dbReference type="RefSeq" id="WP_156232240.1">
    <property type="nucleotide sequence ID" value="NZ_CP046455.1"/>
</dbReference>
<dbReference type="Pfam" id="PF01936">
    <property type="entry name" value="NYN"/>
    <property type="match status" value="1"/>
</dbReference>
<reference evidence="3 4" key="1">
    <citation type="submission" date="2019-11" db="EMBL/GenBank/DDBJ databases">
        <title>Complete genome sequence of Corynebacterium kalinowskii 1959, a novel Corynebacterium species isolated from soil of a small paddock in Vilsendorf, Germany.</title>
        <authorList>
            <person name="Schaffert L."/>
            <person name="Ruwe M."/>
            <person name="Milse J."/>
            <person name="Hanuschka K."/>
            <person name="Ortseifen V."/>
            <person name="Droste J."/>
            <person name="Brandt D."/>
            <person name="Schlueter L."/>
            <person name="Kutter Y."/>
            <person name="Vinke S."/>
            <person name="Viehoefer P."/>
            <person name="Jacob L."/>
            <person name="Luebke N.-C."/>
            <person name="Schulte-Berndt E."/>
            <person name="Hain C."/>
            <person name="Linder M."/>
            <person name="Schmidt P."/>
            <person name="Wollenschlaeger L."/>
            <person name="Luttermann T."/>
            <person name="Thieme E."/>
            <person name="Hassa J."/>
            <person name="Haak M."/>
            <person name="Wittchen M."/>
            <person name="Mentz A."/>
            <person name="Persicke M."/>
            <person name="Busche T."/>
            <person name="Ruckert C."/>
        </authorList>
    </citation>
    <scope>NUCLEOTIDE SEQUENCE [LARGE SCALE GENOMIC DNA]</scope>
    <source>
        <strain evidence="3 4">2039</strain>
    </source>
</reference>
<dbReference type="PANTHER" id="PTHR35458:SF8">
    <property type="entry name" value="SLR0650 PROTEIN"/>
    <property type="match status" value="1"/>
</dbReference>
<dbReference type="InterPro" id="IPR021139">
    <property type="entry name" value="NYN"/>
</dbReference>
<dbReference type="Proteomes" id="UP000424462">
    <property type="component" value="Chromosome"/>
</dbReference>
<dbReference type="InterPro" id="IPR047140">
    <property type="entry name" value="LabA"/>
</dbReference>
<evidence type="ECO:0000256" key="1">
    <source>
        <dbReference type="SAM" id="MobiDB-lite"/>
    </source>
</evidence>
<evidence type="ECO:0000313" key="4">
    <source>
        <dbReference type="Proteomes" id="UP000424462"/>
    </source>
</evidence>